<dbReference type="AlphaFoldDB" id="A0A9D9DAC3"/>
<evidence type="ECO:0000256" key="2">
    <source>
        <dbReference type="ARBA" id="ARBA00022840"/>
    </source>
</evidence>
<keyword evidence="1" id="KW-0547">Nucleotide-binding</keyword>
<dbReference type="InterPro" id="IPR027417">
    <property type="entry name" value="P-loop_NTPase"/>
</dbReference>
<dbReference type="SMART" id="SM00490">
    <property type="entry name" value="HELICc"/>
    <property type="match status" value="1"/>
</dbReference>
<evidence type="ECO:0000313" key="6">
    <source>
        <dbReference type="EMBL" id="MBO8414436.1"/>
    </source>
</evidence>
<evidence type="ECO:0000259" key="5">
    <source>
        <dbReference type="PROSITE" id="PS51194"/>
    </source>
</evidence>
<keyword evidence="6" id="KW-0378">Hydrolase</keyword>
<dbReference type="GO" id="GO:0006310">
    <property type="term" value="P:DNA recombination"/>
    <property type="evidence" value="ECO:0007669"/>
    <property type="project" value="TreeGrafter"/>
</dbReference>
<dbReference type="PANTHER" id="PTHR30580">
    <property type="entry name" value="PRIMOSOMAL PROTEIN N"/>
    <property type="match status" value="1"/>
</dbReference>
<evidence type="ECO:0000313" key="7">
    <source>
        <dbReference type="Proteomes" id="UP000823629"/>
    </source>
</evidence>
<dbReference type="GO" id="GO:0016787">
    <property type="term" value="F:hydrolase activity"/>
    <property type="evidence" value="ECO:0007669"/>
    <property type="project" value="InterPro"/>
</dbReference>
<dbReference type="GO" id="GO:0003677">
    <property type="term" value="F:DNA binding"/>
    <property type="evidence" value="ECO:0007669"/>
    <property type="project" value="UniProtKB-KW"/>
</dbReference>
<dbReference type="PANTHER" id="PTHR30580:SF1">
    <property type="entry name" value="COMF OPERON PROTEIN 1"/>
    <property type="match status" value="1"/>
</dbReference>
<evidence type="ECO:0000256" key="3">
    <source>
        <dbReference type="ARBA" id="ARBA00023125"/>
    </source>
</evidence>
<dbReference type="InterPro" id="IPR014001">
    <property type="entry name" value="Helicase_ATP-bd"/>
</dbReference>
<organism evidence="6 7">
    <name type="scientific">Candidatus Scatoplasma merdavium</name>
    <dbReference type="NCBI Taxonomy" id="2840932"/>
    <lineage>
        <taxon>Bacteria</taxon>
        <taxon>Bacillati</taxon>
        <taxon>Bacillota</taxon>
        <taxon>Bacilli</taxon>
        <taxon>Bacillales</taxon>
        <taxon>Candidatus Scatoplasma</taxon>
    </lineage>
</organism>
<gene>
    <name evidence="6" type="ORF">IAC78_03065</name>
</gene>
<sequence length="345" mass="38978">MVVSPNIINKGIELNLAYPLSPKQKEISNQVISSYLKNKPVLINAVTGAGKTELVYGVMELALKQGRQVGFAIPRKDVVIDLAPRIHSAFPKAKLAVVYGNHSDVIQGDIVLLTTHQLYRYTNYFDLLIVDEIDAFPFKGNETLYTFLKKALKGVLVMMSATPDNKTISSFEKNGTVLYLNERYHHHKLPVPTYVKFLPIKLLSLISEMRKILKENKPLFVFVPTIQIGLKLSPLIKKIFPNGEFVSSESEEREKIIEDFKRGKYLYLITTSILERGVTLKNLQVIVYQADHDLFTAEGLIQIVGRVGRKADAYDGKCIFIGERKNESISRAIETIERINAKARL</sequence>
<dbReference type="PROSITE" id="PS51192">
    <property type="entry name" value="HELICASE_ATP_BIND_1"/>
    <property type="match status" value="1"/>
</dbReference>
<feature type="domain" description="Helicase C-terminal" evidence="5">
    <location>
        <begin position="204"/>
        <end position="345"/>
    </location>
</feature>
<dbReference type="GO" id="GO:0043138">
    <property type="term" value="F:3'-5' DNA helicase activity"/>
    <property type="evidence" value="ECO:0007669"/>
    <property type="project" value="TreeGrafter"/>
</dbReference>
<dbReference type="Pfam" id="PF00271">
    <property type="entry name" value="Helicase_C"/>
    <property type="match status" value="1"/>
</dbReference>
<dbReference type="GO" id="GO:0005524">
    <property type="term" value="F:ATP binding"/>
    <property type="evidence" value="ECO:0007669"/>
    <property type="project" value="UniProtKB-KW"/>
</dbReference>
<name>A0A9D9DAC3_9BACL</name>
<dbReference type="InterPro" id="IPR006935">
    <property type="entry name" value="Helicase/UvrB_N"/>
</dbReference>
<comment type="caution">
    <text evidence="6">The sequence shown here is derived from an EMBL/GenBank/DDBJ whole genome shotgun (WGS) entry which is preliminary data.</text>
</comment>
<feature type="domain" description="Helicase ATP-binding" evidence="4">
    <location>
        <begin position="32"/>
        <end position="181"/>
    </location>
</feature>
<evidence type="ECO:0000256" key="1">
    <source>
        <dbReference type="ARBA" id="ARBA00022741"/>
    </source>
</evidence>
<protein>
    <submittedName>
        <fullName evidence="6">DEAD/DEAH box helicase family protein</fullName>
    </submittedName>
</protein>
<dbReference type="InterPro" id="IPR001650">
    <property type="entry name" value="Helicase_C-like"/>
</dbReference>
<proteinExistence type="predicted"/>
<keyword evidence="6" id="KW-0347">Helicase</keyword>
<keyword evidence="3" id="KW-0238">DNA-binding</keyword>
<reference evidence="6" key="2">
    <citation type="journal article" date="2021" name="PeerJ">
        <title>Extensive microbial diversity within the chicken gut microbiome revealed by metagenomics and culture.</title>
        <authorList>
            <person name="Gilroy R."/>
            <person name="Ravi A."/>
            <person name="Getino M."/>
            <person name="Pursley I."/>
            <person name="Horton D.L."/>
            <person name="Alikhan N.F."/>
            <person name="Baker D."/>
            <person name="Gharbi K."/>
            <person name="Hall N."/>
            <person name="Watson M."/>
            <person name="Adriaenssens E.M."/>
            <person name="Foster-Nyarko E."/>
            <person name="Jarju S."/>
            <person name="Secka A."/>
            <person name="Antonio M."/>
            <person name="Oren A."/>
            <person name="Chaudhuri R.R."/>
            <person name="La Ragione R."/>
            <person name="Hildebrand F."/>
            <person name="Pallen M.J."/>
        </authorList>
    </citation>
    <scope>NUCLEOTIDE SEQUENCE</scope>
    <source>
        <strain evidence="6">1748</strain>
    </source>
</reference>
<dbReference type="SUPFAM" id="SSF52540">
    <property type="entry name" value="P-loop containing nucleoside triphosphate hydrolases"/>
    <property type="match status" value="1"/>
</dbReference>
<dbReference type="Gene3D" id="3.40.50.300">
    <property type="entry name" value="P-loop containing nucleotide triphosphate hydrolases"/>
    <property type="match status" value="2"/>
</dbReference>
<keyword evidence="2" id="KW-0067">ATP-binding</keyword>
<evidence type="ECO:0000259" key="4">
    <source>
        <dbReference type="PROSITE" id="PS51192"/>
    </source>
</evidence>
<dbReference type="GO" id="GO:0006302">
    <property type="term" value="P:double-strand break repair"/>
    <property type="evidence" value="ECO:0007669"/>
    <property type="project" value="TreeGrafter"/>
</dbReference>
<reference evidence="6" key="1">
    <citation type="submission" date="2020-10" db="EMBL/GenBank/DDBJ databases">
        <authorList>
            <person name="Gilroy R."/>
        </authorList>
    </citation>
    <scope>NUCLEOTIDE SEQUENCE</scope>
    <source>
        <strain evidence="6">1748</strain>
    </source>
</reference>
<dbReference type="EMBL" id="JADING010000087">
    <property type="protein sequence ID" value="MBO8414436.1"/>
    <property type="molecule type" value="Genomic_DNA"/>
</dbReference>
<accession>A0A9D9DAC3</accession>
<dbReference type="Pfam" id="PF04851">
    <property type="entry name" value="ResIII"/>
    <property type="match status" value="1"/>
</dbReference>
<dbReference type="PROSITE" id="PS51194">
    <property type="entry name" value="HELICASE_CTER"/>
    <property type="match status" value="1"/>
</dbReference>
<dbReference type="Proteomes" id="UP000823629">
    <property type="component" value="Unassembled WGS sequence"/>
</dbReference>
<dbReference type="SMART" id="SM00487">
    <property type="entry name" value="DEXDc"/>
    <property type="match status" value="1"/>
</dbReference>
<dbReference type="GO" id="GO:0006270">
    <property type="term" value="P:DNA replication initiation"/>
    <property type="evidence" value="ECO:0007669"/>
    <property type="project" value="TreeGrafter"/>
</dbReference>